<evidence type="ECO:0000259" key="3">
    <source>
        <dbReference type="PROSITE" id="PS50290"/>
    </source>
</evidence>
<feature type="non-terminal residue" evidence="6">
    <location>
        <position position="1"/>
    </location>
</feature>
<dbReference type="InterPro" id="IPR001263">
    <property type="entry name" value="PI3K_accessory_dom"/>
</dbReference>
<dbReference type="GeneID" id="101855849"/>
<dbReference type="Proteomes" id="UP000694888">
    <property type="component" value="Unplaced"/>
</dbReference>
<feature type="non-terminal residue" evidence="6">
    <location>
        <position position="222"/>
    </location>
</feature>
<dbReference type="PROSITE" id="PS50290">
    <property type="entry name" value="PI3_4_KINASE_3"/>
    <property type="match status" value="1"/>
</dbReference>
<keyword evidence="5" id="KW-1185">Reference proteome</keyword>
<feature type="domain" description="PIK helical" evidence="4">
    <location>
        <begin position="1"/>
        <end position="75"/>
    </location>
</feature>
<protein>
    <submittedName>
        <fullName evidence="6">Phosphatidylinositol 4,5-bisphosphate 3-kinase catalytic subunit delta isoform</fullName>
    </submittedName>
</protein>
<dbReference type="Gene3D" id="1.25.40.70">
    <property type="entry name" value="Phosphatidylinositol 3-kinase, accessory domain (PIK)"/>
    <property type="match status" value="1"/>
</dbReference>
<dbReference type="SUPFAM" id="SSF56112">
    <property type="entry name" value="Protein kinase-like (PK-like)"/>
    <property type="match status" value="1"/>
</dbReference>
<dbReference type="InterPro" id="IPR036940">
    <property type="entry name" value="PI3/4_kinase_cat_sf"/>
</dbReference>
<accession>A0ABM0KBB7</accession>
<dbReference type="RefSeq" id="XP_005113489.1">
    <property type="nucleotide sequence ID" value="XM_005113432.1"/>
</dbReference>
<dbReference type="InterPro" id="IPR042236">
    <property type="entry name" value="PI3K_accessory_sf"/>
</dbReference>
<dbReference type="InterPro" id="IPR000403">
    <property type="entry name" value="PI3/4_kinase_cat_dom"/>
</dbReference>
<evidence type="ECO:0000259" key="4">
    <source>
        <dbReference type="PROSITE" id="PS51545"/>
    </source>
</evidence>
<dbReference type="PANTHER" id="PTHR10048">
    <property type="entry name" value="PHOSPHATIDYLINOSITOL KINASE"/>
    <property type="match status" value="1"/>
</dbReference>
<gene>
    <name evidence="6" type="primary">LOC101855849</name>
</gene>
<sequence>DDDLAQYLLQLVQALKFETHLCCPLAEFLLRRALKNQHMGHKLFWLLKWSCRISDLRQDMLTLQILQVMDNLWQAEGLDFRMNPYMCMATDLEQGMIEVVSPADTMANIQRWFKKTAFDKRALFEWLKMKHKSPEHLDAAVEEFLMSCAGYCVATYVIGVGDRHNDNIMMKSSGQMFHIDFGHFLGNFKSKFHVKRERVPFVLTSHFVYVITKGDTERGNFD</sequence>
<evidence type="ECO:0000256" key="1">
    <source>
        <dbReference type="ARBA" id="ARBA00022679"/>
    </source>
</evidence>
<dbReference type="PROSITE" id="PS51545">
    <property type="entry name" value="PIK_HELICAL"/>
    <property type="match status" value="1"/>
</dbReference>
<evidence type="ECO:0000256" key="2">
    <source>
        <dbReference type="ARBA" id="ARBA00022777"/>
    </source>
</evidence>
<keyword evidence="1" id="KW-0808">Transferase</keyword>
<dbReference type="SUPFAM" id="SSF48371">
    <property type="entry name" value="ARM repeat"/>
    <property type="match status" value="1"/>
</dbReference>
<feature type="domain" description="PI3K/PI4K catalytic" evidence="3">
    <location>
        <begin position="11"/>
        <end position="222"/>
    </location>
</feature>
<keyword evidence="2" id="KW-0418">Kinase</keyword>
<dbReference type="PROSITE" id="PS00916">
    <property type="entry name" value="PI3_4_KINASE_2"/>
    <property type="match status" value="1"/>
</dbReference>
<dbReference type="InterPro" id="IPR016024">
    <property type="entry name" value="ARM-type_fold"/>
</dbReference>
<dbReference type="InterPro" id="IPR018936">
    <property type="entry name" value="PI3/4_kinase_CS"/>
</dbReference>
<proteinExistence type="predicted"/>
<dbReference type="InterPro" id="IPR015433">
    <property type="entry name" value="PI3/4_kinase"/>
</dbReference>
<evidence type="ECO:0000313" key="5">
    <source>
        <dbReference type="Proteomes" id="UP000694888"/>
    </source>
</evidence>
<dbReference type="PANTHER" id="PTHR10048:SF118">
    <property type="entry name" value="PI-3 KINASE"/>
    <property type="match status" value="1"/>
</dbReference>
<dbReference type="SMART" id="SM00146">
    <property type="entry name" value="PI3Kc"/>
    <property type="match status" value="1"/>
</dbReference>
<evidence type="ECO:0000313" key="6">
    <source>
        <dbReference type="RefSeq" id="XP_005113489.1"/>
    </source>
</evidence>
<organism evidence="5 6">
    <name type="scientific">Aplysia californica</name>
    <name type="common">California sea hare</name>
    <dbReference type="NCBI Taxonomy" id="6500"/>
    <lineage>
        <taxon>Eukaryota</taxon>
        <taxon>Metazoa</taxon>
        <taxon>Spiralia</taxon>
        <taxon>Lophotrochozoa</taxon>
        <taxon>Mollusca</taxon>
        <taxon>Gastropoda</taxon>
        <taxon>Heterobranchia</taxon>
        <taxon>Euthyneura</taxon>
        <taxon>Tectipleura</taxon>
        <taxon>Aplysiida</taxon>
        <taxon>Aplysioidea</taxon>
        <taxon>Aplysiidae</taxon>
        <taxon>Aplysia</taxon>
    </lineage>
</organism>
<reference evidence="6" key="1">
    <citation type="submission" date="2025-08" db="UniProtKB">
        <authorList>
            <consortium name="RefSeq"/>
        </authorList>
    </citation>
    <scope>IDENTIFICATION</scope>
</reference>
<name>A0ABM0KBB7_APLCA</name>
<dbReference type="Pfam" id="PF00454">
    <property type="entry name" value="PI3_PI4_kinase"/>
    <property type="match status" value="1"/>
</dbReference>
<dbReference type="InterPro" id="IPR011009">
    <property type="entry name" value="Kinase-like_dom_sf"/>
</dbReference>
<dbReference type="Gene3D" id="1.10.1070.11">
    <property type="entry name" value="Phosphatidylinositol 3-/4-kinase, catalytic domain"/>
    <property type="match status" value="1"/>
</dbReference>